<gene>
    <name evidence="1" type="ORF">BAU17_00960</name>
</gene>
<dbReference type="InterPro" id="IPR011990">
    <property type="entry name" value="TPR-like_helical_dom_sf"/>
</dbReference>
<reference evidence="1 2" key="1">
    <citation type="submission" date="2016-06" db="EMBL/GenBank/DDBJ databases">
        <title>Four novel species of enterococci isolated from chicken manure.</title>
        <authorList>
            <person name="Van Tyne D."/>
        </authorList>
    </citation>
    <scope>NUCLEOTIDE SEQUENCE [LARGE SCALE GENOMIC DNA]</scope>
    <source>
        <strain evidence="1 2">CU12B</strain>
    </source>
</reference>
<dbReference type="InterPro" id="IPR010323">
    <property type="entry name" value="DUF924"/>
</dbReference>
<organism evidence="1 2">
    <name type="scientific">Candidatus Enterococcus willemsii</name>
    <dbReference type="NCBI Taxonomy" id="1857215"/>
    <lineage>
        <taxon>Bacteria</taxon>
        <taxon>Bacillati</taxon>
        <taxon>Bacillota</taxon>
        <taxon>Bacilli</taxon>
        <taxon>Lactobacillales</taxon>
        <taxon>Enterococcaceae</taxon>
        <taxon>Enterococcus</taxon>
    </lineage>
</organism>
<protein>
    <recommendedName>
        <fullName evidence="3">DUF924 domain-containing protein</fullName>
    </recommendedName>
</protein>
<dbReference type="SUPFAM" id="SSF48452">
    <property type="entry name" value="TPR-like"/>
    <property type="match status" value="1"/>
</dbReference>
<dbReference type="Gene3D" id="1.25.40.10">
    <property type="entry name" value="Tetratricopeptide repeat domain"/>
    <property type="match status" value="1"/>
</dbReference>
<dbReference type="EMBL" id="MAEL01000054">
    <property type="protein sequence ID" value="KAF1301970.1"/>
    <property type="molecule type" value="Genomic_DNA"/>
</dbReference>
<keyword evidence="2" id="KW-1185">Reference proteome</keyword>
<comment type="caution">
    <text evidence="1">The sequence shown here is derived from an EMBL/GenBank/DDBJ whole genome shotgun (WGS) entry which is preliminary data.</text>
</comment>
<evidence type="ECO:0000313" key="2">
    <source>
        <dbReference type="Proteomes" id="UP000782705"/>
    </source>
</evidence>
<proteinExistence type="predicted"/>
<evidence type="ECO:0008006" key="3">
    <source>
        <dbReference type="Google" id="ProtNLM"/>
    </source>
</evidence>
<dbReference type="Gene3D" id="1.20.58.320">
    <property type="entry name" value="TPR-like"/>
    <property type="match status" value="1"/>
</dbReference>
<dbReference type="Pfam" id="PF06041">
    <property type="entry name" value="DUF924"/>
    <property type="match status" value="1"/>
</dbReference>
<evidence type="ECO:0000313" key="1">
    <source>
        <dbReference type="EMBL" id="KAF1301970.1"/>
    </source>
</evidence>
<name>A0ABQ6YX78_9ENTE</name>
<accession>A0ABQ6YX78</accession>
<sequence>MMRPEEILHFWFNELTPTDWYNSTEVDQLIRQRFAHVHRQAAAGECVQWRETIHGRLAEIIVLDQFSRNLYRQSAQAFAYDGMALVLAQEALQAPDLVELTKEELAFLYMPFMHSESLMIHNKAMILFDQPELESNFEYEKKHYAIIKRFGRYPHRNEALGRSSTAEELAFLQEPDSSF</sequence>
<dbReference type="Proteomes" id="UP000782705">
    <property type="component" value="Unassembled WGS sequence"/>
</dbReference>